<dbReference type="GO" id="GO:0004803">
    <property type="term" value="F:transposase activity"/>
    <property type="evidence" value="ECO:0007669"/>
    <property type="project" value="InterPro"/>
</dbReference>
<dbReference type="RefSeq" id="WP_038267988.1">
    <property type="nucleotide sequence ID" value="NZ_CAWLVK010000464.1"/>
</dbReference>
<protein>
    <submittedName>
        <fullName evidence="4">H repeat-associated protein yhhI</fullName>
    </submittedName>
</protein>
<dbReference type="Pfam" id="PF01609">
    <property type="entry name" value="DDE_Tnp_1"/>
    <property type="match status" value="1"/>
</dbReference>
<evidence type="ECO:0000259" key="3">
    <source>
        <dbReference type="Pfam" id="PF13808"/>
    </source>
</evidence>
<gene>
    <name evidence="4" type="primary">yhhI</name>
    <name evidence="4" type="ORF">XCR1_70002</name>
</gene>
<reference evidence="4 5" key="1">
    <citation type="submission" date="2013-11" db="EMBL/GenBank/DDBJ databases">
        <title>Draft genome sequence and annotation of the entomopathogenic bacterium, Xenorhabdus cabanillasi strain JM26.</title>
        <authorList>
            <person name="Gualtieri M."/>
            <person name="Ogier J.C."/>
            <person name="Pages S."/>
            <person name="Givaudan A."/>
            <person name="Gaudriault S."/>
        </authorList>
    </citation>
    <scope>NUCLEOTIDE SEQUENCE [LARGE SCALE GENOMIC DNA]</scope>
    <source>
        <strain evidence="4 5">JM26</strain>
    </source>
</reference>
<name>W1JBC6_9GAMM</name>
<dbReference type="OrthoDB" id="8001376at2"/>
<dbReference type="NCBIfam" id="NF033564">
    <property type="entry name" value="transpos_ISAs1"/>
    <property type="match status" value="1"/>
</dbReference>
<dbReference type="PANTHER" id="PTHR30298">
    <property type="entry name" value="H REPEAT-ASSOCIATED PREDICTED TRANSPOSASE"/>
    <property type="match status" value="1"/>
</dbReference>
<feature type="domain" description="Transposase IS4-like" evidence="2">
    <location>
        <begin position="102"/>
        <end position="339"/>
    </location>
</feature>
<dbReference type="InterPro" id="IPR002559">
    <property type="entry name" value="Transposase_11"/>
</dbReference>
<evidence type="ECO:0000313" key="5">
    <source>
        <dbReference type="Proteomes" id="UP000019197"/>
    </source>
</evidence>
<dbReference type="InterPro" id="IPR051698">
    <property type="entry name" value="Transposase_11-like"/>
</dbReference>
<dbReference type="Proteomes" id="UP000019197">
    <property type="component" value="Unassembled WGS sequence"/>
</dbReference>
<evidence type="ECO:0000259" key="2">
    <source>
        <dbReference type="Pfam" id="PF01609"/>
    </source>
</evidence>
<proteinExistence type="inferred from homology"/>
<dbReference type="PANTHER" id="PTHR30298:SF0">
    <property type="entry name" value="PROTEIN YBFL-RELATED"/>
    <property type="match status" value="1"/>
</dbReference>
<comment type="similarity">
    <text evidence="1">Belongs to the transposase 11 family.</text>
</comment>
<dbReference type="GO" id="GO:0006313">
    <property type="term" value="P:DNA transposition"/>
    <property type="evidence" value="ECO:0007669"/>
    <property type="project" value="InterPro"/>
</dbReference>
<organism evidence="4 5">
    <name type="scientific">Xenorhabdus cabanillasii JM26</name>
    <dbReference type="NCBI Taxonomy" id="1427517"/>
    <lineage>
        <taxon>Bacteria</taxon>
        <taxon>Pseudomonadati</taxon>
        <taxon>Pseudomonadota</taxon>
        <taxon>Gammaproteobacteria</taxon>
        <taxon>Enterobacterales</taxon>
        <taxon>Morganellaceae</taxon>
        <taxon>Xenorhabdus</taxon>
    </lineage>
</organism>
<dbReference type="InterPro" id="IPR047647">
    <property type="entry name" value="ISAs1_transpos"/>
</dbReference>
<sequence length="378" mass="42429">MELDAFSQYFGDINDPRQSAKISYPLFDVLFLTMCAVLTGAEGWEDIEDFGNMRCNWLQEKGFFQTGLPVHDTIARIISRLDPAQFQRCFIRWTQAVSEHTDGEIIAIDGKALRSTGNWHQRLSPIYMVSAFATANGVVMGQLKIENKSNEITAIPKLIDLLDIKGCLVTLDAMGCQTKIAKKIMAQGGDYLLSVKESQATLHRAVKQALSAQVTAVSQPENVSIEQGHGRIELREYHVLPAGKLALQLPEWKGLKSIGVAIRYRLDKTRKKESLDYHYYISSAELDPDRFKAAVRGHWGIENRVHWVLNVSMNEDTCAIRRGNGAEILAGMRPLSLNMLRAETRIKASIRRKTNMANMSSEYLDKVLIAGFQVLGKK</sequence>
<dbReference type="EMBL" id="CBXE010000464">
    <property type="protein sequence ID" value="CDL86805.1"/>
    <property type="molecule type" value="Genomic_DNA"/>
</dbReference>
<dbReference type="AlphaFoldDB" id="W1JBC6"/>
<feature type="domain" description="H repeat-associated protein N-terminal" evidence="3">
    <location>
        <begin position="8"/>
        <end position="94"/>
    </location>
</feature>
<comment type="caution">
    <text evidence="4">The sequence shown here is derived from an EMBL/GenBank/DDBJ whole genome shotgun (WGS) entry which is preliminary data.</text>
</comment>
<dbReference type="InterPro" id="IPR032806">
    <property type="entry name" value="YbfD_N"/>
</dbReference>
<dbReference type="GO" id="GO:0003677">
    <property type="term" value="F:DNA binding"/>
    <property type="evidence" value="ECO:0007669"/>
    <property type="project" value="InterPro"/>
</dbReference>
<evidence type="ECO:0000256" key="1">
    <source>
        <dbReference type="ARBA" id="ARBA00010075"/>
    </source>
</evidence>
<evidence type="ECO:0000313" key="4">
    <source>
        <dbReference type="EMBL" id="CDL86805.1"/>
    </source>
</evidence>
<accession>W1JBC6</accession>
<dbReference type="Pfam" id="PF13808">
    <property type="entry name" value="DDE_Tnp_1_assoc"/>
    <property type="match status" value="1"/>
</dbReference>